<evidence type="ECO:0000313" key="2">
    <source>
        <dbReference type="EMBL" id="KAH0568024.1"/>
    </source>
</evidence>
<name>A0AAV7IT77_COTGL</name>
<dbReference type="EMBL" id="JAHXZJ010000001">
    <property type="protein sequence ID" value="KAH0568024.1"/>
    <property type="molecule type" value="Genomic_DNA"/>
</dbReference>
<feature type="compositionally biased region" description="Polar residues" evidence="1">
    <location>
        <begin position="37"/>
        <end position="51"/>
    </location>
</feature>
<keyword evidence="3" id="KW-1185">Reference proteome</keyword>
<accession>A0AAV7IT77</accession>
<evidence type="ECO:0000313" key="3">
    <source>
        <dbReference type="Proteomes" id="UP000826195"/>
    </source>
</evidence>
<feature type="non-terminal residue" evidence="2">
    <location>
        <position position="1"/>
    </location>
</feature>
<sequence>ILEKANADELLFGKDLVENIKSAKAADKVVSVAKTPTQALNNQGKFLNSSRPVGRRPGHYQQGNWSQARRRLPFRPNQRFQARQNQHPPKNAGPSTKTYKPKPQ</sequence>
<feature type="compositionally biased region" description="Polar residues" evidence="1">
    <location>
        <begin position="78"/>
        <end position="98"/>
    </location>
</feature>
<organism evidence="2 3">
    <name type="scientific">Cotesia glomerata</name>
    <name type="common">Lepidopteran parasitic wasp</name>
    <name type="synonym">Apanteles glomeratus</name>
    <dbReference type="NCBI Taxonomy" id="32391"/>
    <lineage>
        <taxon>Eukaryota</taxon>
        <taxon>Metazoa</taxon>
        <taxon>Ecdysozoa</taxon>
        <taxon>Arthropoda</taxon>
        <taxon>Hexapoda</taxon>
        <taxon>Insecta</taxon>
        <taxon>Pterygota</taxon>
        <taxon>Neoptera</taxon>
        <taxon>Endopterygota</taxon>
        <taxon>Hymenoptera</taxon>
        <taxon>Apocrita</taxon>
        <taxon>Ichneumonoidea</taxon>
        <taxon>Braconidae</taxon>
        <taxon>Microgastrinae</taxon>
        <taxon>Cotesia</taxon>
    </lineage>
</organism>
<feature type="region of interest" description="Disordered" evidence="1">
    <location>
        <begin position="37"/>
        <end position="104"/>
    </location>
</feature>
<protein>
    <submittedName>
        <fullName evidence="2">Uncharacterized protein</fullName>
    </submittedName>
</protein>
<dbReference type="Proteomes" id="UP000826195">
    <property type="component" value="Unassembled WGS sequence"/>
</dbReference>
<reference evidence="2 3" key="1">
    <citation type="journal article" date="2021" name="J. Hered.">
        <title>A chromosome-level genome assembly of the parasitoid wasp, Cotesia glomerata (Hymenoptera: Braconidae).</title>
        <authorList>
            <person name="Pinto B.J."/>
            <person name="Weis J.J."/>
            <person name="Gamble T."/>
            <person name="Ode P.J."/>
            <person name="Paul R."/>
            <person name="Zaspel J.M."/>
        </authorList>
    </citation>
    <scope>NUCLEOTIDE SEQUENCE [LARGE SCALE GENOMIC DNA]</scope>
    <source>
        <strain evidence="2">CgM1</strain>
    </source>
</reference>
<gene>
    <name evidence="2" type="ORF">KQX54_017703</name>
</gene>
<evidence type="ECO:0000256" key="1">
    <source>
        <dbReference type="SAM" id="MobiDB-lite"/>
    </source>
</evidence>
<proteinExistence type="predicted"/>
<comment type="caution">
    <text evidence="2">The sequence shown here is derived from an EMBL/GenBank/DDBJ whole genome shotgun (WGS) entry which is preliminary data.</text>
</comment>
<dbReference type="AlphaFoldDB" id="A0AAV7IT77"/>